<gene>
    <name evidence="1" type="ORF">AAY24_02300</name>
</gene>
<dbReference type="PATRIC" id="fig|1543721.4.peg.484"/>
<dbReference type="RefSeq" id="WP_046858309.1">
    <property type="nucleotide sequence ID" value="NZ_CP011412.1"/>
</dbReference>
<name>A0A0F7JX53_9GAMM</name>
<dbReference type="Pfam" id="PF04325">
    <property type="entry name" value="DUF465"/>
    <property type="match status" value="1"/>
</dbReference>
<organism evidence="1 2">
    <name type="scientific">Sedimenticola thiotaurini</name>
    <dbReference type="NCBI Taxonomy" id="1543721"/>
    <lineage>
        <taxon>Bacteria</taxon>
        <taxon>Pseudomonadati</taxon>
        <taxon>Pseudomonadota</taxon>
        <taxon>Gammaproteobacteria</taxon>
        <taxon>Chromatiales</taxon>
        <taxon>Sedimenticolaceae</taxon>
        <taxon>Sedimenticola</taxon>
    </lineage>
</organism>
<dbReference type="EMBL" id="CP011412">
    <property type="protein sequence ID" value="AKH19370.1"/>
    <property type="molecule type" value="Genomic_DNA"/>
</dbReference>
<keyword evidence="2" id="KW-1185">Reference proteome</keyword>
<dbReference type="KEGG" id="seds:AAY24_02300"/>
<evidence type="ECO:0000313" key="2">
    <source>
        <dbReference type="Proteomes" id="UP000034410"/>
    </source>
</evidence>
<dbReference type="Proteomes" id="UP000034410">
    <property type="component" value="Chromosome"/>
</dbReference>
<protein>
    <recommendedName>
        <fullName evidence="3">DUF465 domain-containing protein</fullName>
    </recommendedName>
</protein>
<sequence length="70" mass="8313">MISIDAQHEELRNRLFQVRQEHRDLDVAIAALTETAYRNELQLKRLKRRKLMLKDAITKLEDELIPDLDA</sequence>
<dbReference type="InterPro" id="IPR038444">
    <property type="entry name" value="DUF465_sf"/>
</dbReference>
<reference evidence="1 2" key="1">
    <citation type="journal article" date="2015" name="Genome Announc.">
        <title>Complete Genome Sequence of Sedimenticola thiotaurini Strain SIP-G1, a Polyphosphate- and Polyhydroxyalkanoate-Accumulating Sulfur-Oxidizing Gammaproteobacterium Isolated from Salt Marsh Sediments.</title>
        <authorList>
            <person name="Flood B.E."/>
            <person name="Jones D.S."/>
            <person name="Bailey J.V."/>
        </authorList>
    </citation>
    <scope>NUCLEOTIDE SEQUENCE [LARGE SCALE GENOMIC DNA]</scope>
    <source>
        <strain evidence="1 2">SIP-G1</strain>
    </source>
</reference>
<accession>A0A0F7JX53</accession>
<proteinExistence type="predicted"/>
<dbReference type="OrthoDB" id="5787087at2"/>
<evidence type="ECO:0008006" key="3">
    <source>
        <dbReference type="Google" id="ProtNLM"/>
    </source>
</evidence>
<dbReference type="Gene3D" id="6.10.280.50">
    <property type="match status" value="1"/>
</dbReference>
<dbReference type="AlphaFoldDB" id="A0A0F7JX53"/>
<dbReference type="InterPro" id="IPR007420">
    <property type="entry name" value="DUF465"/>
</dbReference>
<evidence type="ECO:0000313" key="1">
    <source>
        <dbReference type="EMBL" id="AKH19370.1"/>
    </source>
</evidence>